<dbReference type="Proteomes" id="UP001194098">
    <property type="component" value="Unassembled WGS sequence"/>
</dbReference>
<protein>
    <submittedName>
        <fullName evidence="1">Uncharacterized protein</fullName>
    </submittedName>
</protein>
<dbReference type="RefSeq" id="WP_171780205.1">
    <property type="nucleotide sequence ID" value="NZ_JABAGV010000010.1"/>
</dbReference>
<accession>A0AAW3W5Z4</accession>
<dbReference type="EMBL" id="JABAGV010000010">
    <property type="protein sequence ID" value="MBC2474202.1"/>
    <property type="molecule type" value="Genomic_DNA"/>
</dbReference>
<gene>
    <name evidence="1" type="ORF">HGI39_05670</name>
</gene>
<name>A0AAW3W5Z4_CLOBE</name>
<evidence type="ECO:0000313" key="2">
    <source>
        <dbReference type="Proteomes" id="UP001194098"/>
    </source>
</evidence>
<proteinExistence type="predicted"/>
<organism evidence="1 2">
    <name type="scientific">Clostridium beijerinckii</name>
    <name type="common">Clostridium MP</name>
    <dbReference type="NCBI Taxonomy" id="1520"/>
    <lineage>
        <taxon>Bacteria</taxon>
        <taxon>Bacillati</taxon>
        <taxon>Bacillota</taxon>
        <taxon>Clostridia</taxon>
        <taxon>Eubacteriales</taxon>
        <taxon>Clostridiaceae</taxon>
        <taxon>Clostridium</taxon>
    </lineage>
</organism>
<comment type="caution">
    <text evidence="1">The sequence shown here is derived from an EMBL/GenBank/DDBJ whole genome shotgun (WGS) entry which is preliminary data.</text>
</comment>
<reference evidence="1" key="2">
    <citation type="journal article" date="2022" name="Nat. Biotechnol.">
        <title>Carbon-negative production of acetone and isopropanol by gas fermentation at industrial pilot scale.</title>
        <authorList>
            <person name="Liew F.E."/>
            <person name="Nogle R."/>
            <person name="Abdalla T."/>
            <person name="Rasor B.J."/>
            <person name="Canter C."/>
            <person name="Jensen R.O."/>
            <person name="Wang L."/>
            <person name="Strutz J."/>
            <person name="Chirania P."/>
            <person name="De Tissera S."/>
            <person name="Mueller A.P."/>
            <person name="Ruan Z."/>
            <person name="Gao A."/>
            <person name="Tran L."/>
            <person name="Engle N.L."/>
            <person name="Bromley J.C."/>
            <person name="Daniell J."/>
            <person name="Conrado R."/>
            <person name="Tschaplinski T.J."/>
            <person name="Giannone R.J."/>
            <person name="Hettich R.L."/>
            <person name="Karim A.S."/>
            <person name="Simpson S.D."/>
            <person name="Brown S.D."/>
            <person name="Leang C."/>
            <person name="Jewett M.C."/>
            <person name="Kopke M."/>
        </authorList>
    </citation>
    <scope>NUCLEOTIDE SEQUENCE</scope>
    <source>
        <strain evidence="1">DJ015</strain>
    </source>
</reference>
<evidence type="ECO:0000313" key="1">
    <source>
        <dbReference type="EMBL" id="MBC2474202.1"/>
    </source>
</evidence>
<reference evidence="1" key="1">
    <citation type="submission" date="2020-04" db="EMBL/GenBank/DDBJ databases">
        <authorList>
            <person name="Brown S."/>
        </authorList>
    </citation>
    <scope>NUCLEOTIDE SEQUENCE</scope>
    <source>
        <strain evidence="1">DJ015</strain>
    </source>
</reference>
<dbReference type="AlphaFoldDB" id="A0AAW3W5Z4"/>
<sequence length="94" mass="10489">MSTILNKTPAIRLFNGTMMDKLDEATARVIAEALRAGKIVLSADTQVLDGVYELHEIKYAGVGYHIAVPYGFDVLMQYTYDYSKDGRIVDMLLV</sequence>